<dbReference type="STRING" id="1754192.A0A1Y1XJ75"/>
<keyword evidence="9 11" id="KW-0326">Glycosidase</keyword>
<evidence type="ECO:0000256" key="11">
    <source>
        <dbReference type="RuleBase" id="RU361134"/>
    </source>
</evidence>
<dbReference type="InterPro" id="IPR006046">
    <property type="entry name" value="Alpha_amylase"/>
</dbReference>
<keyword evidence="13" id="KW-1133">Transmembrane helix</keyword>
<dbReference type="InterPro" id="IPR013780">
    <property type="entry name" value="Glyco_hydro_b"/>
</dbReference>
<organism evidence="17 18">
    <name type="scientific">Anaeromyces robustus</name>
    <dbReference type="NCBI Taxonomy" id="1754192"/>
    <lineage>
        <taxon>Eukaryota</taxon>
        <taxon>Fungi</taxon>
        <taxon>Fungi incertae sedis</taxon>
        <taxon>Chytridiomycota</taxon>
        <taxon>Chytridiomycota incertae sedis</taxon>
        <taxon>Neocallimastigomycetes</taxon>
        <taxon>Neocallimastigales</taxon>
        <taxon>Neocallimastigaceae</taxon>
        <taxon>Anaeromyces</taxon>
    </lineage>
</organism>
<evidence type="ECO:0000256" key="10">
    <source>
        <dbReference type="RuleBase" id="RU003615"/>
    </source>
</evidence>
<protein>
    <recommendedName>
        <fullName evidence="4 11">Alpha-amylase</fullName>
        <ecNumber evidence="4 11">3.2.1.1</ecNumber>
    </recommendedName>
</protein>
<dbReference type="EMBL" id="MCFG01000030">
    <property type="protein sequence ID" value="ORX85808.1"/>
    <property type="molecule type" value="Genomic_DNA"/>
</dbReference>
<keyword evidence="6 11" id="KW-0378">Hydrolase</keyword>
<evidence type="ECO:0000256" key="14">
    <source>
        <dbReference type="SAM" id="SignalP"/>
    </source>
</evidence>
<dbReference type="PRINTS" id="PR00110">
    <property type="entry name" value="ALPHAAMYLASE"/>
</dbReference>
<evidence type="ECO:0000256" key="7">
    <source>
        <dbReference type="ARBA" id="ARBA00022837"/>
    </source>
</evidence>
<accession>A0A1Y1XJ75</accession>
<evidence type="ECO:0000259" key="15">
    <source>
        <dbReference type="SMART" id="SM00632"/>
    </source>
</evidence>
<evidence type="ECO:0000256" key="8">
    <source>
        <dbReference type="ARBA" id="ARBA00023277"/>
    </source>
</evidence>
<keyword evidence="13" id="KW-0812">Transmembrane</keyword>
<dbReference type="InterPro" id="IPR017853">
    <property type="entry name" value="GH"/>
</dbReference>
<feature type="chain" id="PRO_5013141464" description="Alpha-amylase" evidence="14">
    <location>
        <begin position="26"/>
        <end position="665"/>
    </location>
</feature>
<comment type="similarity">
    <text evidence="3 10">Belongs to the glycosyl hydrolase 13 family.</text>
</comment>
<comment type="caution">
    <text evidence="17">The sequence shown here is derived from an EMBL/GenBank/DDBJ whole genome shotgun (WGS) entry which is preliminary data.</text>
</comment>
<evidence type="ECO:0000256" key="1">
    <source>
        <dbReference type="ARBA" id="ARBA00000548"/>
    </source>
</evidence>
<evidence type="ECO:0000313" key="18">
    <source>
        <dbReference type="Proteomes" id="UP000193944"/>
    </source>
</evidence>
<dbReference type="InterPro" id="IPR006047">
    <property type="entry name" value="GH13_cat_dom"/>
</dbReference>
<keyword evidence="13" id="KW-0472">Membrane</keyword>
<reference evidence="17 18" key="2">
    <citation type="submission" date="2016-08" db="EMBL/GenBank/DDBJ databases">
        <title>Pervasive Adenine N6-methylation of Active Genes in Fungi.</title>
        <authorList>
            <consortium name="DOE Joint Genome Institute"/>
            <person name="Mondo S.J."/>
            <person name="Dannebaum R.O."/>
            <person name="Kuo R.C."/>
            <person name="Labutti K."/>
            <person name="Haridas S."/>
            <person name="Kuo A."/>
            <person name="Salamov A."/>
            <person name="Ahrendt S.R."/>
            <person name="Lipzen A."/>
            <person name="Sullivan W."/>
            <person name="Andreopoulos W.B."/>
            <person name="Clum A."/>
            <person name="Lindquist E."/>
            <person name="Daum C."/>
            <person name="Ramamoorthy G.K."/>
            <person name="Gryganskyi A."/>
            <person name="Culley D."/>
            <person name="Magnuson J.K."/>
            <person name="James T.Y."/>
            <person name="O'Malley M.A."/>
            <person name="Stajich J.E."/>
            <person name="Spatafora J.W."/>
            <person name="Visel A."/>
            <person name="Grigoriev I.V."/>
        </authorList>
    </citation>
    <scope>NUCLEOTIDE SEQUENCE [LARGE SCALE GENOMIC DNA]</scope>
    <source>
        <strain evidence="17 18">S4</strain>
    </source>
</reference>
<dbReference type="Gene3D" id="3.20.20.80">
    <property type="entry name" value="Glycosidases"/>
    <property type="match status" value="1"/>
</dbReference>
<gene>
    <name evidence="17" type="ORF">BCR32DRAFT_276023</name>
</gene>
<dbReference type="EC" id="3.2.1.1" evidence="4 11"/>
<keyword evidence="14" id="KW-0732">Signal</keyword>
<keyword evidence="7" id="KW-0106">Calcium</keyword>
<dbReference type="SUPFAM" id="SSF51445">
    <property type="entry name" value="(Trans)glycosidases"/>
    <property type="match status" value="1"/>
</dbReference>
<proteinExistence type="inferred from homology"/>
<feature type="transmembrane region" description="Helical" evidence="13">
    <location>
        <begin position="453"/>
        <end position="476"/>
    </location>
</feature>
<dbReference type="GO" id="GO:0046872">
    <property type="term" value="F:metal ion binding"/>
    <property type="evidence" value="ECO:0007669"/>
    <property type="project" value="UniProtKB-KW"/>
</dbReference>
<comment type="catalytic activity">
    <reaction evidence="1 11">
        <text>Endohydrolysis of (1-&gt;4)-alpha-D-glucosidic linkages in polysaccharides containing three or more (1-&gt;4)-alpha-linked D-glucose units.</text>
        <dbReference type="EC" id="3.2.1.1"/>
    </reaction>
</comment>
<feature type="signal peptide" evidence="14">
    <location>
        <begin position="1"/>
        <end position="25"/>
    </location>
</feature>
<dbReference type="GO" id="GO:0004556">
    <property type="term" value="F:alpha-amylase activity"/>
    <property type="evidence" value="ECO:0007669"/>
    <property type="project" value="UniProtKB-UniRule"/>
</dbReference>
<dbReference type="OrthoDB" id="550577at2759"/>
<keyword evidence="8 11" id="KW-0119">Carbohydrate metabolism</keyword>
<dbReference type="Proteomes" id="UP000193944">
    <property type="component" value="Unassembled WGS sequence"/>
</dbReference>
<keyword evidence="5" id="KW-0479">Metal-binding</keyword>
<dbReference type="AlphaFoldDB" id="A0A1Y1XJ75"/>
<name>A0A1Y1XJ75_9FUNG</name>
<sequence>MKFNNARNILLSVFALGLQFKTTEAVAYHTDKLEEGVILHAFSWSFNTIKEKLPEIKESGYTAVQTSPIQECLVGDNGNKYFGNWIYEYQPISQEIGNYIVGTEDEFKSLCAEAKKFGIKIIVDAVLNHMTTDINNCKGEWKNPKWYHEPAGINNWNDRYDVTQHDLVGLRDINTQNPEYHQKVLTMLKRIISDGASGFRYDTAKHIELPDDTNYGSQFWPTVLENGSEFQYGELLQDGTSRDTEYAKIMKITASNYGEKLIDAVNNNDFSVNRILEYDAHVDPTKLITWLAWALLAARKLTTPLFFSRPYGGGGENSQFPNLSQLGDEGDPLYKDDSVAAVNLFRNAMVGEDEYLRNPNGDTNVLMIERGNKGIAIINLKYEEYDINSETNLAEGEYENHTINTNKFKVADGKITGSLSPRSVTVLYNQESEKASIAEKDVSSSAKSINTGMMMIVLTTIFLLYIINYICCSCCFHCESYQRIDHWFINCFLFKNLRIDHFSDLDRNFFYFLDSLFNSLVRTSNNPSVNNRINNIVKGYKSSNNSISNIDILGSKKIVNRYRIYIFLIGGRDYGFSDRINNSPYKKEWECLFKCQTESGTYSKSPFLLRSAALLNDIMPVVCKRQHILFNKFKTNLSRNVNADNTVGQPSRANADPISDPSGIG</sequence>
<feature type="region of interest" description="Disordered" evidence="12">
    <location>
        <begin position="644"/>
        <end position="665"/>
    </location>
</feature>
<reference evidence="17 18" key="1">
    <citation type="submission" date="2016-08" db="EMBL/GenBank/DDBJ databases">
        <title>A Parts List for Fungal Cellulosomes Revealed by Comparative Genomics.</title>
        <authorList>
            <consortium name="DOE Joint Genome Institute"/>
            <person name="Haitjema C.H."/>
            <person name="Gilmore S.P."/>
            <person name="Henske J.K."/>
            <person name="Solomon K.V."/>
            <person name="De Groot R."/>
            <person name="Kuo A."/>
            <person name="Mondo S.J."/>
            <person name="Salamov A.A."/>
            <person name="Labutti K."/>
            <person name="Zhao Z."/>
            <person name="Chiniquy J."/>
            <person name="Barry K."/>
            <person name="Brewer H.M."/>
            <person name="Purvine S.O."/>
            <person name="Wright A.T."/>
            <person name="Boxma B."/>
            <person name="Van Alen T."/>
            <person name="Hackstein J.H."/>
            <person name="Baker S.E."/>
            <person name="Grigoriev I.V."/>
            <person name="O'Malley M.A."/>
        </authorList>
    </citation>
    <scope>NUCLEOTIDE SEQUENCE [LARGE SCALE GENOMIC DNA]</scope>
    <source>
        <strain evidence="17 18">S4</strain>
    </source>
</reference>
<evidence type="ECO:0000313" key="17">
    <source>
        <dbReference type="EMBL" id="ORX85808.1"/>
    </source>
</evidence>
<evidence type="ECO:0000256" key="2">
    <source>
        <dbReference type="ARBA" id="ARBA00001913"/>
    </source>
</evidence>
<dbReference type="Gene3D" id="2.60.40.1180">
    <property type="entry name" value="Golgi alpha-mannosidase II"/>
    <property type="match status" value="1"/>
</dbReference>
<feature type="domain" description="Alpha-amylase C-terminal" evidence="15">
    <location>
        <begin position="356"/>
        <end position="432"/>
    </location>
</feature>
<evidence type="ECO:0000256" key="6">
    <source>
        <dbReference type="ARBA" id="ARBA00022801"/>
    </source>
</evidence>
<comment type="cofactor">
    <cofactor evidence="2">
        <name>Ca(2+)</name>
        <dbReference type="ChEBI" id="CHEBI:29108"/>
    </cofactor>
</comment>
<evidence type="ECO:0000256" key="5">
    <source>
        <dbReference type="ARBA" id="ARBA00022723"/>
    </source>
</evidence>
<dbReference type="InterPro" id="IPR031319">
    <property type="entry name" value="A-amylase_C"/>
</dbReference>
<dbReference type="SMART" id="SM00642">
    <property type="entry name" value="Aamy"/>
    <property type="match status" value="1"/>
</dbReference>
<evidence type="ECO:0000256" key="12">
    <source>
        <dbReference type="SAM" id="MobiDB-lite"/>
    </source>
</evidence>
<dbReference type="SUPFAM" id="SSF51011">
    <property type="entry name" value="Glycosyl hydrolase domain"/>
    <property type="match status" value="1"/>
</dbReference>
<dbReference type="SMART" id="SM00632">
    <property type="entry name" value="Aamy_C"/>
    <property type="match status" value="1"/>
</dbReference>
<evidence type="ECO:0000259" key="16">
    <source>
        <dbReference type="SMART" id="SM00642"/>
    </source>
</evidence>
<evidence type="ECO:0000256" key="4">
    <source>
        <dbReference type="ARBA" id="ARBA00012595"/>
    </source>
</evidence>
<evidence type="ECO:0000256" key="3">
    <source>
        <dbReference type="ARBA" id="ARBA00008061"/>
    </source>
</evidence>
<evidence type="ECO:0000256" key="9">
    <source>
        <dbReference type="ARBA" id="ARBA00023295"/>
    </source>
</evidence>
<dbReference type="Pfam" id="PF00128">
    <property type="entry name" value="Alpha-amylase"/>
    <property type="match status" value="1"/>
</dbReference>
<keyword evidence="18" id="KW-1185">Reference proteome</keyword>
<feature type="domain" description="Glycosyl hydrolase family 13 catalytic" evidence="16">
    <location>
        <begin position="36"/>
        <end position="381"/>
    </location>
</feature>
<dbReference type="CDD" id="cd11315">
    <property type="entry name" value="AmyAc_bac1_AmyA"/>
    <property type="match status" value="1"/>
</dbReference>
<dbReference type="PANTHER" id="PTHR43447">
    <property type="entry name" value="ALPHA-AMYLASE"/>
    <property type="match status" value="1"/>
</dbReference>
<evidence type="ECO:0000256" key="13">
    <source>
        <dbReference type="SAM" id="Phobius"/>
    </source>
</evidence>
<dbReference type="GO" id="GO:0005975">
    <property type="term" value="P:carbohydrate metabolic process"/>
    <property type="evidence" value="ECO:0007669"/>
    <property type="project" value="InterPro"/>
</dbReference>